<reference evidence="1" key="1">
    <citation type="submission" date="2019-08" db="EMBL/GenBank/DDBJ databases">
        <authorList>
            <person name="Kucharzyk K."/>
            <person name="Murdoch R.W."/>
            <person name="Higgins S."/>
            <person name="Loffler F."/>
        </authorList>
    </citation>
    <scope>NUCLEOTIDE SEQUENCE</scope>
</reference>
<proteinExistence type="predicted"/>
<dbReference type="AlphaFoldDB" id="A0A645HC30"/>
<dbReference type="SUPFAM" id="SSF56954">
    <property type="entry name" value="Outer membrane efflux proteins (OEP)"/>
    <property type="match status" value="1"/>
</dbReference>
<comment type="caution">
    <text evidence="1">The sequence shown here is derived from an EMBL/GenBank/DDBJ whole genome shotgun (WGS) entry which is preliminary data.</text>
</comment>
<name>A0A645HC30_9ZZZZ</name>
<protein>
    <submittedName>
        <fullName evidence="1">Uncharacterized protein</fullName>
    </submittedName>
</protein>
<accession>A0A645HC30</accession>
<dbReference type="EMBL" id="VSSQ01090794">
    <property type="protein sequence ID" value="MPN36585.1"/>
    <property type="molecule type" value="Genomic_DNA"/>
</dbReference>
<dbReference type="Gene3D" id="1.20.1600.10">
    <property type="entry name" value="Outer membrane efflux proteins (OEP)"/>
    <property type="match status" value="1"/>
</dbReference>
<sequence>MVDQRIASIRITRDLYREQYLQLGTRSLLDLLNAEQEYHSARFELVDSSHDLQRLAVECWYQSGRLADEFALDTRLRDRGQGVMR</sequence>
<organism evidence="1">
    <name type="scientific">bioreactor metagenome</name>
    <dbReference type="NCBI Taxonomy" id="1076179"/>
    <lineage>
        <taxon>unclassified sequences</taxon>
        <taxon>metagenomes</taxon>
        <taxon>ecological metagenomes</taxon>
    </lineage>
</organism>
<evidence type="ECO:0000313" key="1">
    <source>
        <dbReference type="EMBL" id="MPN36585.1"/>
    </source>
</evidence>
<gene>
    <name evidence="1" type="ORF">SDC9_184094</name>
</gene>